<sequence>MAAINGGVNINWRKVLFNIFKDMVTAESRQARGFAIQISILLQNKPNLELGNSKEFPPLKILTEKTVNRYISNNDKISVEDVEGMADESRVNKTPMKKAVSKKRPATAVDEHITKKKRTRVGKAAKSSAIVTVAQESIPLRLQLPAGSADEIVEEETAVGGTAEKDSVPARADIVDKEISTADDVDNIIEQIIAETAQFETDVGGSNIGETNFGVQAVQRADEMEHWFNISYEEFVAREADSMVESGSDTDEEIVAAKATGTDTVMGAADLVDTEELSLAKDVATMMESEDTGSIPVDVMLPSVTAAEITRIKFAPCIKISGVHEGDWYKASLPQISTSEKGKAPLVKDTIKGHPAREMCSLICADIDFLVQLREKVIADVVSLFHSFSLSKLGDLELVKGIIAKEKQFLAWAETDSLETAVRRREFTITKYREMLLRKFLESHRQHFQAGQPSTATDLQIIALLSNAHIFAVETLQTQMRIHGLKWERICSSRLFEGENRDCGAVIARSNTSIRSLCWLRTKTLVYGSWVIQEGNDLWQRLPKQTVPLTFEFSPQRQFDDTLAPVSESFKVLHKQWAYVCIEVVQSSTIGSLQPVGSHNFCRDIVAVSTVIDIALDSSDFVGVFHRGTDVHMILSESISSSSGSAHPDPTVFASISQRPLDTDLTSPNPSTTDYRVFFTTDDTPMGVDQFLMPTAVTPQDFTEPLAQLRALVNQISTERVQMRNDSEKLKDMLLMEIRSLEKKVTEMLIQQDSHYRGLFNNMRQEIQIQKSDLSLDILASQRKLITQQAAIATGLDDIRKDVDETKATLSNALLEFHAQAHENYNTLS</sequence>
<protein>
    <submittedName>
        <fullName evidence="3">Uncharacterized protein</fullName>
    </submittedName>
</protein>
<feature type="compositionally biased region" description="Basic residues" evidence="2">
    <location>
        <begin position="95"/>
        <end position="105"/>
    </location>
</feature>
<evidence type="ECO:0000256" key="1">
    <source>
        <dbReference type="SAM" id="Coils"/>
    </source>
</evidence>
<organism evidence="3 4">
    <name type="scientific">Dorcoceras hygrometricum</name>
    <dbReference type="NCBI Taxonomy" id="472368"/>
    <lineage>
        <taxon>Eukaryota</taxon>
        <taxon>Viridiplantae</taxon>
        <taxon>Streptophyta</taxon>
        <taxon>Embryophyta</taxon>
        <taxon>Tracheophyta</taxon>
        <taxon>Spermatophyta</taxon>
        <taxon>Magnoliopsida</taxon>
        <taxon>eudicotyledons</taxon>
        <taxon>Gunneridae</taxon>
        <taxon>Pentapetalae</taxon>
        <taxon>asterids</taxon>
        <taxon>lamiids</taxon>
        <taxon>Lamiales</taxon>
        <taxon>Gesneriaceae</taxon>
        <taxon>Didymocarpoideae</taxon>
        <taxon>Trichosporeae</taxon>
        <taxon>Loxocarpinae</taxon>
        <taxon>Dorcoceras</taxon>
    </lineage>
</organism>
<proteinExistence type="predicted"/>
<accession>A0A2Z7B0S2</accession>
<evidence type="ECO:0000256" key="2">
    <source>
        <dbReference type="SAM" id="MobiDB-lite"/>
    </source>
</evidence>
<keyword evidence="1" id="KW-0175">Coiled coil</keyword>
<gene>
    <name evidence="3" type="ORF">F511_24763</name>
</gene>
<dbReference type="AlphaFoldDB" id="A0A2Z7B0S2"/>
<feature type="coiled-coil region" evidence="1">
    <location>
        <begin position="706"/>
        <end position="744"/>
    </location>
</feature>
<evidence type="ECO:0000313" key="3">
    <source>
        <dbReference type="EMBL" id="KZV27491.1"/>
    </source>
</evidence>
<evidence type="ECO:0000313" key="4">
    <source>
        <dbReference type="Proteomes" id="UP000250235"/>
    </source>
</evidence>
<feature type="region of interest" description="Disordered" evidence="2">
    <location>
        <begin position="88"/>
        <end position="109"/>
    </location>
</feature>
<reference evidence="3 4" key="1">
    <citation type="journal article" date="2015" name="Proc. Natl. Acad. Sci. U.S.A.">
        <title>The resurrection genome of Boea hygrometrica: A blueprint for survival of dehydration.</title>
        <authorList>
            <person name="Xiao L."/>
            <person name="Yang G."/>
            <person name="Zhang L."/>
            <person name="Yang X."/>
            <person name="Zhao S."/>
            <person name="Ji Z."/>
            <person name="Zhou Q."/>
            <person name="Hu M."/>
            <person name="Wang Y."/>
            <person name="Chen M."/>
            <person name="Xu Y."/>
            <person name="Jin H."/>
            <person name="Xiao X."/>
            <person name="Hu G."/>
            <person name="Bao F."/>
            <person name="Hu Y."/>
            <person name="Wan P."/>
            <person name="Li L."/>
            <person name="Deng X."/>
            <person name="Kuang T."/>
            <person name="Xiang C."/>
            <person name="Zhu J.K."/>
            <person name="Oliver M.J."/>
            <person name="He Y."/>
        </authorList>
    </citation>
    <scope>NUCLEOTIDE SEQUENCE [LARGE SCALE GENOMIC DNA]</scope>
    <source>
        <strain evidence="4">cv. XS01</strain>
    </source>
</reference>
<name>A0A2Z7B0S2_9LAMI</name>
<keyword evidence="4" id="KW-1185">Reference proteome</keyword>
<dbReference type="EMBL" id="KV010631">
    <property type="protein sequence ID" value="KZV27491.1"/>
    <property type="molecule type" value="Genomic_DNA"/>
</dbReference>
<dbReference type="Proteomes" id="UP000250235">
    <property type="component" value="Unassembled WGS sequence"/>
</dbReference>